<evidence type="ECO:0000256" key="3">
    <source>
        <dbReference type="ARBA" id="ARBA00022692"/>
    </source>
</evidence>
<comment type="caution">
    <text evidence="11">The sequence shown here is derived from an EMBL/GenBank/DDBJ whole genome shotgun (WGS) entry which is preliminary data.</text>
</comment>
<evidence type="ECO:0000256" key="10">
    <source>
        <dbReference type="SAM" id="Phobius"/>
    </source>
</evidence>
<dbReference type="EMBL" id="WNTK01000028">
    <property type="protein sequence ID" value="KAG9473029.1"/>
    <property type="molecule type" value="Genomic_DNA"/>
</dbReference>
<dbReference type="GO" id="GO:0016020">
    <property type="term" value="C:membrane"/>
    <property type="evidence" value="ECO:0007669"/>
    <property type="project" value="UniProtKB-SubCell"/>
</dbReference>
<evidence type="ECO:0000256" key="8">
    <source>
        <dbReference type="ARBA" id="ARBA00041344"/>
    </source>
</evidence>
<keyword evidence="12" id="KW-1185">Reference proteome</keyword>
<organism evidence="11 12">
    <name type="scientific">Eleutherodactylus coqui</name>
    <name type="common">Puerto Rican coqui</name>
    <dbReference type="NCBI Taxonomy" id="57060"/>
    <lineage>
        <taxon>Eukaryota</taxon>
        <taxon>Metazoa</taxon>
        <taxon>Chordata</taxon>
        <taxon>Craniata</taxon>
        <taxon>Vertebrata</taxon>
        <taxon>Euteleostomi</taxon>
        <taxon>Amphibia</taxon>
        <taxon>Batrachia</taxon>
        <taxon>Anura</taxon>
        <taxon>Neobatrachia</taxon>
        <taxon>Hyloidea</taxon>
        <taxon>Eleutherodactylidae</taxon>
        <taxon>Eleutherodactylinae</taxon>
        <taxon>Eleutherodactylus</taxon>
        <taxon>Eleutherodactylus</taxon>
    </lineage>
</organism>
<evidence type="ECO:0000313" key="11">
    <source>
        <dbReference type="EMBL" id="KAG9473029.1"/>
    </source>
</evidence>
<feature type="transmembrane region" description="Helical" evidence="10">
    <location>
        <begin position="49"/>
        <end position="69"/>
    </location>
</feature>
<evidence type="ECO:0000256" key="5">
    <source>
        <dbReference type="ARBA" id="ARBA00023136"/>
    </source>
</evidence>
<evidence type="ECO:0000256" key="9">
    <source>
        <dbReference type="SAM" id="MobiDB-lite"/>
    </source>
</evidence>
<proteinExistence type="inferred from homology"/>
<gene>
    <name evidence="11" type="ORF">GDO78_015316</name>
</gene>
<evidence type="ECO:0000256" key="1">
    <source>
        <dbReference type="ARBA" id="ARBA00004141"/>
    </source>
</evidence>
<evidence type="ECO:0000256" key="4">
    <source>
        <dbReference type="ARBA" id="ARBA00022989"/>
    </source>
</evidence>
<sequence>MADSSPSEPQDPSLSLPHSFRVPVPADSGWERVREIYRRNDRGEFSQEAVFIAKSTLTAALIGLVYGGVPAARFSREQYVKHNQAELYRHRIEAVRSIHNAAIRGFLRYGFRWGWRVAAFVGIFNCVSAGLSAYRNKVVVTNFAAAGAVTGGLFRLNLGLRGLIGGSAIGALLGIPAGALISGLQTLAGEDVRQHKYKEHQQLQERRIEEWAKRVALTDVVVQEIQEASQESSEKDVEKINELLELHETATPER</sequence>
<dbReference type="AlphaFoldDB" id="A0A8J6K2M8"/>
<comment type="function">
    <text evidence="6">Chaperone protein involved in the assembly of the mitochondrial NADH:ubiquinone oxidoreductase complex (complex I). Participates in constructing the membrane arm of complex I.</text>
</comment>
<feature type="transmembrane region" description="Helical" evidence="10">
    <location>
        <begin position="113"/>
        <end position="134"/>
    </location>
</feature>
<evidence type="ECO:0000256" key="2">
    <source>
        <dbReference type="ARBA" id="ARBA00008444"/>
    </source>
</evidence>
<dbReference type="GO" id="GO:0005739">
    <property type="term" value="C:mitochondrion"/>
    <property type="evidence" value="ECO:0007669"/>
    <property type="project" value="TreeGrafter"/>
</dbReference>
<dbReference type="GO" id="GO:0032981">
    <property type="term" value="P:mitochondrial respiratory chain complex I assembly"/>
    <property type="evidence" value="ECO:0007669"/>
    <property type="project" value="InterPro"/>
</dbReference>
<comment type="subcellular location">
    <subcellularLocation>
        <location evidence="1">Membrane</location>
        <topology evidence="1">Multi-pass membrane protein</topology>
    </subcellularLocation>
</comment>
<keyword evidence="5 10" id="KW-0472">Membrane</keyword>
<dbReference type="PANTHER" id="PTHR13002:SF1">
    <property type="entry name" value="COMPLEX I ASSEMBLY FACTOR TIMMDC1, MITOCHONDRIAL"/>
    <property type="match status" value="1"/>
</dbReference>
<dbReference type="PANTHER" id="PTHR13002">
    <property type="entry name" value="C3ORF1 PROTEIN-RELATED"/>
    <property type="match status" value="1"/>
</dbReference>
<protein>
    <recommendedName>
        <fullName evidence="7">Complex I assembly factor TIMMDC1, mitochondrial</fullName>
    </recommendedName>
    <alternativeName>
        <fullName evidence="8">Translocase of inner mitochondrial membrane domain-containing protein 1</fullName>
    </alternativeName>
</protein>
<keyword evidence="3 10" id="KW-0812">Transmembrane</keyword>
<feature type="region of interest" description="Disordered" evidence="9">
    <location>
        <begin position="1"/>
        <end position="20"/>
    </location>
</feature>
<feature type="transmembrane region" description="Helical" evidence="10">
    <location>
        <begin position="163"/>
        <end position="188"/>
    </location>
</feature>
<keyword evidence="4 10" id="KW-1133">Transmembrane helix</keyword>
<evidence type="ECO:0000256" key="7">
    <source>
        <dbReference type="ARBA" id="ARBA00040778"/>
    </source>
</evidence>
<comment type="similarity">
    <text evidence="2">Belongs to the Tim17/Tim22/Tim23 family.</text>
</comment>
<name>A0A8J6K2M8_ELECQ</name>
<evidence type="ECO:0000256" key="6">
    <source>
        <dbReference type="ARBA" id="ARBA00037236"/>
    </source>
</evidence>
<dbReference type="Pfam" id="PF02466">
    <property type="entry name" value="Tim17"/>
    <property type="match status" value="1"/>
</dbReference>
<dbReference type="OrthoDB" id="5826189at2759"/>
<reference evidence="11" key="1">
    <citation type="thesis" date="2020" institute="ProQuest LLC" country="789 East Eisenhower Parkway, Ann Arbor, MI, USA">
        <title>Comparative Genomics and Chromosome Evolution.</title>
        <authorList>
            <person name="Mudd A.B."/>
        </authorList>
    </citation>
    <scope>NUCLEOTIDE SEQUENCE</scope>
    <source>
        <strain evidence="11">HN-11 Male</strain>
        <tissue evidence="11">Kidney and liver</tissue>
    </source>
</reference>
<dbReference type="InterPro" id="IPR055299">
    <property type="entry name" value="TIMMDC1"/>
</dbReference>
<feature type="compositionally biased region" description="Polar residues" evidence="9">
    <location>
        <begin position="1"/>
        <end position="13"/>
    </location>
</feature>
<dbReference type="Proteomes" id="UP000770717">
    <property type="component" value="Unassembled WGS sequence"/>
</dbReference>
<evidence type="ECO:0000313" key="12">
    <source>
        <dbReference type="Proteomes" id="UP000770717"/>
    </source>
</evidence>
<accession>A0A8J6K2M8</accession>